<proteinExistence type="inferred from homology"/>
<dbReference type="EMBL" id="PNBA02000003">
    <property type="protein sequence ID" value="KAG6429216.1"/>
    <property type="molecule type" value="Genomic_DNA"/>
</dbReference>
<accession>A0A8X8YAS6</accession>
<feature type="region of interest" description="Disordered" evidence="4">
    <location>
        <begin position="559"/>
        <end position="593"/>
    </location>
</feature>
<keyword evidence="2" id="KW-0804">Transcription</keyword>
<feature type="compositionally biased region" description="Basic and acidic residues" evidence="4">
    <location>
        <begin position="59"/>
        <end position="86"/>
    </location>
</feature>
<dbReference type="Pfam" id="PF02672">
    <property type="entry name" value="CP12"/>
    <property type="match status" value="1"/>
</dbReference>
<feature type="region of interest" description="Disordered" evidence="4">
    <location>
        <begin position="58"/>
        <end position="86"/>
    </location>
</feature>
<dbReference type="InterPro" id="IPR005202">
    <property type="entry name" value="TF_GRAS"/>
</dbReference>
<comment type="similarity">
    <text evidence="3">Belongs to the GRAS family.</text>
</comment>
<dbReference type="AlphaFoldDB" id="A0A8X8YAS6"/>
<feature type="compositionally biased region" description="Basic and acidic residues" evidence="4">
    <location>
        <begin position="564"/>
        <end position="593"/>
    </location>
</feature>
<protein>
    <recommendedName>
        <fullName evidence="5">CP12 domain-containing protein</fullName>
    </recommendedName>
</protein>
<name>A0A8X8YAS6_SALSN</name>
<evidence type="ECO:0000256" key="2">
    <source>
        <dbReference type="ARBA" id="ARBA00023163"/>
    </source>
</evidence>
<comment type="caution">
    <text evidence="3">Lacks conserved residue(s) required for the propagation of feature annotation.</text>
</comment>
<comment type="caution">
    <text evidence="6">The sequence shown here is derived from an EMBL/GenBank/DDBJ whole genome shotgun (WGS) entry which is preliminary data.</text>
</comment>
<keyword evidence="7" id="KW-1185">Reference proteome</keyword>
<evidence type="ECO:0000259" key="5">
    <source>
        <dbReference type="SMART" id="SM01093"/>
    </source>
</evidence>
<reference evidence="6" key="2">
    <citation type="submission" date="2020-08" db="EMBL/GenBank/DDBJ databases">
        <title>Plant Genome Project.</title>
        <authorList>
            <person name="Zhang R.-G."/>
        </authorList>
    </citation>
    <scope>NUCLEOTIDE SEQUENCE</scope>
    <source>
        <strain evidence="6">Huo1</strain>
        <tissue evidence="6">Leaf</tissue>
    </source>
</reference>
<feature type="region of interest" description="SAW" evidence="3">
    <location>
        <begin position="430"/>
        <end position="506"/>
    </location>
</feature>
<dbReference type="InterPro" id="IPR003823">
    <property type="entry name" value="CP12_dom"/>
</dbReference>
<feature type="domain" description="CP12" evidence="5">
    <location>
        <begin position="524"/>
        <end position="593"/>
    </location>
</feature>
<sequence>MSNAVFQLNESDHDHDAIWRIKQYMDETAFMDLFSSIFGQESSSCDTVQKMNMVGLEPPRSEFSKDVKEKQRLRKPREGDSKMKNSFDQRLSMEEILMVAGEKFIQFSTNRIDGMSMLFHPYGSSISGLCSDDERDVEIMHTLLSAADNVGMKQFDEAARPLARCQVMASESGTPVQRLACYFSAALEQKISRECGMVITTRKTDGGGHHVGHALGTDNAFLASYQQLPFGQVMQFVGMQAIIEQVRGGGKVHLIDLQIRSGIQWTAVMQGLSDSQVQRLRITAVGPADQTYMEKTGSRLQSFAQSMNLPFLFEVVYLHEMDAFSEDLFSIEPDETVAVYSFLMLRSMISKPKSLETVMKALARIRPAVMVVSEVEANHNSPSFIDRFMEALLFYSAYFDCLEECMERGNEYRAILEGRFFGEGIMNIVGADEEERVTRNVKLSVWRKFLTRFGMVEIALSDSSKYQASLVVEQFGKGRCCDLEFDGKGLIVGWKGTPIQSVTAWKCTARRINIRPAAAVPDELSGKVEESIKHAQEACSEDPVSGECKAAWDEVEELSAAASHARDRQKEADPLENYCKDNPETDECRTYDD</sequence>
<gene>
    <name evidence="6" type="ORF">SASPL_107261</name>
</gene>
<evidence type="ECO:0000256" key="1">
    <source>
        <dbReference type="ARBA" id="ARBA00023015"/>
    </source>
</evidence>
<dbReference type="PANTHER" id="PTHR31636">
    <property type="entry name" value="OSJNBA0084A10.13 PROTEIN-RELATED"/>
    <property type="match status" value="1"/>
</dbReference>
<dbReference type="PROSITE" id="PS50985">
    <property type="entry name" value="GRAS"/>
    <property type="match status" value="1"/>
</dbReference>
<evidence type="ECO:0000256" key="4">
    <source>
        <dbReference type="SAM" id="MobiDB-lite"/>
    </source>
</evidence>
<evidence type="ECO:0000313" key="7">
    <source>
        <dbReference type="Proteomes" id="UP000298416"/>
    </source>
</evidence>
<reference evidence="6" key="1">
    <citation type="submission" date="2018-01" db="EMBL/GenBank/DDBJ databases">
        <authorList>
            <person name="Mao J.F."/>
        </authorList>
    </citation>
    <scope>NUCLEOTIDE SEQUENCE</scope>
    <source>
        <strain evidence="6">Huo1</strain>
        <tissue evidence="6">Leaf</tissue>
    </source>
</reference>
<dbReference type="Pfam" id="PF03514">
    <property type="entry name" value="GRAS"/>
    <property type="match status" value="1"/>
</dbReference>
<dbReference type="Proteomes" id="UP000298416">
    <property type="component" value="Unassembled WGS sequence"/>
</dbReference>
<keyword evidence="1" id="KW-0805">Transcription regulation</keyword>
<organism evidence="6">
    <name type="scientific">Salvia splendens</name>
    <name type="common">Scarlet sage</name>
    <dbReference type="NCBI Taxonomy" id="180675"/>
    <lineage>
        <taxon>Eukaryota</taxon>
        <taxon>Viridiplantae</taxon>
        <taxon>Streptophyta</taxon>
        <taxon>Embryophyta</taxon>
        <taxon>Tracheophyta</taxon>
        <taxon>Spermatophyta</taxon>
        <taxon>Magnoliopsida</taxon>
        <taxon>eudicotyledons</taxon>
        <taxon>Gunneridae</taxon>
        <taxon>Pentapetalae</taxon>
        <taxon>asterids</taxon>
        <taxon>lamiids</taxon>
        <taxon>Lamiales</taxon>
        <taxon>Lamiaceae</taxon>
        <taxon>Nepetoideae</taxon>
        <taxon>Mentheae</taxon>
        <taxon>Salviinae</taxon>
        <taxon>Salvia</taxon>
        <taxon>Salvia subgen. Calosphace</taxon>
        <taxon>core Calosphace</taxon>
    </lineage>
</organism>
<evidence type="ECO:0000256" key="3">
    <source>
        <dbReference type="PROSITE-ProRule" id="PRU01191"/>
    </source>
</evidence>
<dbReference type="SMART" id="SM01093">
    <property type="entry name" value="CP12"/>
    <property type="match status" value="1"/>
</dbReference>
<evidence type="ECO:0000313" key="6">
    <source>
        <dbReference type="EMBL" id="KAG6429216.1"/>
    </source>
</evidence>
<feature type="region of interest" description="Leucine repeat II (LRII)" evidence="3">
    <location>
        <begin position="295"/>
        <end position="327"/>
    </location>
</feature>